<dbReference type="InterPro" id="IPR036680">
    <property type="entry name" value="SPOR-like_sf"/>
</dbReference>
<organism evidence="3 4">
    <name type="scientific">Albidovulum marisflavi</name>
    <dbReference type="NCBI Taxonomy" id="2984159"/>
    <lineage>
        <taxon>Bacteria</taxon>
        <taxon>Pseudomonadati</taxon>
        <taxon>Pseudomonadota</taxon>
        <taxon>Alphaproteobacteria</taxon>
        <taxon>Rhodobacterales</taxon>
        <taxon>Paracoccaceae</taxon>
        <taxon>Albidovulum</taxon>
    </lineage>
</organism>
<dbReference type="Pfam" id="PF05036">
    <property type="entry name" value="SPOR"/>
    <property type="match status" value="1"/>
</dbReference>
<dbReference type="PROSITE" id="PS51724">
    <property type="entry name" value="SPOR"/>
    <property type="match status" value="1"/>
</dbReference>
<name>A0ABT2ZB60_9RHOB</name>
<evidence type="ECO:0000313" key="3">
    <source>
        <dbReference type="EMBL" id="MCV2868307.1"/>
    </source>
</evidence>
<feature type="region of interest" description="Disordered" evidence="1">
    <location>
        <begin position="164"/>
        <end position="237"/>
    </location>
</feature>
<feature type="domain" description="SPOR" evidence="2">
    <location>
        <begin position="244"/>
        <end position="323"/>
    </location>
</feature>
<dbReference type="InterPro" id="IPR007730">
    <property type="entry name" value="SPOR-like_dom"/>
</dbReference>
<protein>
    <submittedName>
        <fullName evidence="3">SPOR domain-containing protein</fullName>
    </submittedName>
</protein>
<feature type="compositionally biased region" description="Basic and acidic residues" evidence="1">
    <location>
        <begin position="34"/>
        <end position="43"/>
    </location>
</feature>
<evidence type="ECO:0000256" key="1">
    <source>
        <dbReference type="SAM" id="MobiDB-lite"/>
    </source>
</evidence>
<comment type="caution">
    <text evidence="3">The sequence shown here is derived from an EMBL/GenBank/DDBJ whole genome shotgun (WGS) entry which is preliminary data.</text>
</comment>
<feature type="compositionally biased region" description="Basic and acidic residues" evidence="1">
    <location>
        <begin position="164"/>
        <end position="181"/>
    </location>
</feature>
<feature type="region of interest" description="Disordered" evidence="1">
    <location>
        <begin position="13"/>
        <end position="44"/>
    </location>
</feature>
<proteinExistence type="predicted"/>
<sequence>MMLVLSGCMEGASPFGGGSDSDPVTVQPPASAKKVREEEREAPEVFSLTDQALWDGRPSLGGIWVAHRSVTTPERVIVRNTENGKSVKAALFRREREFPGPSIQMSSDAASALGALAGQPVKVSVIALRTEPLVEEPDPASASEIETKAIDPVAATAAAAIAKAEAKPTARPAKAEAKSKPAEPASTEAPAPKETAKKAEKPANMDAAAVAPKQEEKASAPKPAEPQPEATAPAASAEGGAVLSGVLEKPYIQIGTFSNEDNAKRAALELSKTGLSAVVRKVGEDAGASWRVIVGPALGTAERDALLNRVKSAGYPDAFAVGG</sequence>
<evidence type="ECO:0000259" key="2">
    <source>
        <dbReference type="PROSITE" id="PS51724"/>
    </source>
</evidence>
<feature type="compositionally biased region" description="Low complexity" evidence="1">
    <location>
        <begin position="227"/>
        <end position="237"/>
    </location>
</feature>
<accession>A0ABT2ZB60</accession>
<dbReference type="SUPFAM" id="SSF110997">
    <property type="entry name" value="Sporulation related repeat"/>
    <property type="match status" value="1"/>
</dbReference>
<dbReference type="Proteomes" id="UP001652542">
    <property type="component" value="Unassembled WGS sequence"/>
</dbReference>
<feature type="compositionally biased region" description="Low complexity" evidence="1">
    <location>
        <begin position="182"/>
        <end position="193"/>
    </location>
</feature>
<dbReference type="Gene3D" id="3.30.70.1070">
    <property type="entry name" value="Sporulation related repeat"/>
    <property type="match status" value="1"/>
</dbReference>
<keyword evidence="4" id="KW-1185">Reference proteome</keyword>
<feature type="compositionally biased region" description="Basic and acidic residues" evidence="1">
    <location>
        <begin position="194"/>
        <end position="203"/>
    </location>
</feature>
<reference evidence="3 4" key="1">
    <citation type="submission" date="2022-10" db="EMBL/GenBank/DDBJ databases">
        <title>Defluviimonas sp. nov., isolated from ocean surface water.</title>
        <authorList>
            <person name="He W."/>
            <person name="Wang L."/>
            <person name="Zhang D.-F."/>
        </authorList>
    </citation>
    <scope>NUCLEOTIDE SEQUENCE [LARGE SCALE GENOMIC DNA]</scope>
    <source>
        <strain evidence="3 4">WL0002</strain>
    </source>
</reference>
<gene>
    <name evidence="3" type="ORF">OEW28_06665</name>
</gene>
<dbReference type="EMBL" id="JAOWKY010000001">
    <property type="protein sequence ID" value="MCV2868307.1"/>
    <property type="molecule type" value="Genomic_DNA"/>
</dbReference>
<evidence type="ECO:0000313" key="4">
    <source>
        <dbReference type="Proteomes" id="UP001652542"/>
    </source>
</evidence>